<dbReference type="CDD" id="cd00519">
    <property type="entry name" value="Lipase_3"/>
    <property type="match status" value="1"/>
</dbReference>
<evidence type="ECO:0000256" key="1">
    <source>
        <dbReference type="SAM" id="SignalP"/>
    </source>
</evidence>
<dbReference type="SUPFAM" id="SSF53474">
    <property type="entry name" value="alpha/beta-Hydrolases"/>
    <property type="match status" value="1"/>
</dbReference>
<proteinExistence type="predicted"/>
<dbReference type="WBParaSite" id="Pan_g23486.t2">
    <property type="protein sequence ID" value="Pan_g23486.t2"/>
    <property type="gene ID" value="Pan_g23486"/>
</dbReference>
<evidence type="ECO:0000313" key="4">
    <source>
        <dbReference type="WBParaSite" id="Pan_g23486.t2"/>
    </source>
</evidence>
<feature type="domain" description="Fungal lipase-type" evidence="2">
    <location>
        <begin position="105"/>
        <end position="243"/>
    </location>
</feature>
<protein>
    <submittedName>
        <fullName evidence="4">Lipase_3 domain-containing protein</fullName>
    </submittedName>
</protein>
<dbReference type="Gene3D" id="3.40.50.1820">
    <property type="entry name" value="alpha/beta hydrolase"/>
    <property type="match status" value="1"/>
</dbReference>
<dbReference type="Proteomes" id="UP000492821">
    <property type="component" value="Unassembled WGS sequence"/>
</dbReference>
<keyword evidence="3" id="KW-1185">Reference proteome</keyword>
<dbReference type="GO" id="GO:0006629">
    <property type="term" value="P:lipid metabolic process"/>
    <property type="evidence" value="ECO:0007669"/>
    <property type="project" value="InterPro"/>
</dbReference>
<sequence>MWRSLSVLLVFLAHAICRPPTQDDVAALFDASFISESPANNWTIDYDRKLAEFALDFAAAAYSKDPTPCLAKNNATLIRRVQVPCDYIDDQCWAFVARSEEWIIFAVRGTKTKLQLITELVESMTAPKMTFPAGGSVQRYFYSALQSLWKAGFGALLKDLKVEFPKAKMLFTGHSLGGALASLASSMFAYEHPTMAKPDEVFLITFGQPRVGNILYAAAHDKIVPNSWRLVHSHDIVPHLPYCFEDFWTKCTAGRNHTPYHHGTENLLQIWYPEDMNNSSIFRICTAEPINEDASCSNEYYVHFNIIDHLAYLGKDVDLHGTTGCKDTRRAAKKRYYMLSNRTKP</sequence>
<dbReference type="PANTHER" id="PTHR45908">
    <property type="entry name" value="PROTEIN CBG11750-RELATED"/>
    <property type="match status" value="1"/>
</dbReference>
<evidence type="ECO:0000259" key="2">
    <source>
        <dbReference type="Pfam" id="PF01764"/>
    </source>
</evidence>
<feature type="chain" id="PRO_5028811861" evidence="1">
    <location>
        <begin position="18"/>
        <end position="345"/>
    </location>
</feature>
<dbReference type="Pfam" id="PF01764">
    <property type="entry name" value="Lipase_3"/>
    <property type="match status" value="1"/>
</dbReference>
<name>A0A7E4VS28_PANRE</name>
<evidence type="ECO:0000313" key="3">
    <source>
        <dbReference type="Proteomes" id="UP000492821"/>
    </source>
</evidence>
<keyword evidence="1" id="KW-0732">Signal</keyword>
<reference evidence="3" key="1">
    <citation type="journal article" date="2013" name="Genetics">
        <title>The draft genome and transcriptome of Panagrellus redivivus are shaped by the harsh demands of a free-living lifestyle.</title>
        <authorList>
            <person name="Srinivasan J."/>
            <person name="Dillman A.R."/>
            <person name="Macchietto M.G."/>
            <person name="Heikkinen L."/>
            <person name="Lakso M."/>
            <person name="Fracchia K.M."/>
            <person name="Antoshechkin I."/>
            <person name="Mortazavi A."/>
            <person name="Wong G."/>
            <person name="Sternberg P.W."/>
        </authorList>
    </citation>
    <scope>NUCLEOTIDE SEQUENCE [LARGE SCALE GENOMIC DNA]</scope>
    <source>
        <strain evidence="3">MT8872</strain>
    </source>
</reference>
<dbReference type="InterPro" id="IPR002921">
    <property type="entry name" value="Fungal_lipase-type"/>
</dbReference>
<accession>A0A7E4VS28</accession>
<dbReference type="PANTHER" id="PTHR45908:SF19">
    <property type="entry name" value="FUNGAL LIPASE-LIKE DOMAIN-CONTAINING PROTEIN"/>
    <property type="match status" value="1"/>
</dbReference>
<dbReference type="InterPro" id="IPR029058">
    <property type="entry name" value="AB_hydrolase_fold"/>
</dbReference>
<reference evidence="4" key="2">
    <citation type="submission" date="2020-10" db="UniProtKB">
        <authorList>
            <consortium name="WormBaseParasite"/>
        </authorList>
    </citation>
    <scope>IDENTIFICATION</scope>
</reference>
<dbReference type="AlphaFoldDB" id="A0A7E4VS28"/>
<organism evidence="3 4">
    <name type="scientific">Panagrellus redivivus</name>
    <name type="common">Microworm</name>
    <dbReference type="NCBI Taxonomy" id="6233"/>
    <lineage>
        <taxon>Eukaryota</taxon>
        <taxon>Metazoa</taxon>
        <taxon>Ecdysozoa</taxon>
        <taxon>Nematoda</taxon>
        <taxon>Chromadorea</taxon>
        <taxon>Rhabditida</taxon>
        <taxon>Tylenchina</taxon>
        <taxon>Panagrolaimomorpha</taxon>
        <taxon>Panagrolaimoidea</taxon>
        <taxon>Panagrolaimidae</taxon>
        <taxon>Panagrellus</taxon>
    </lineage>
</organism>
<feature type="signal peptide" evidence="1">
    <location>
        <begin position="1"/>
        <end position="17"/>
    </location>
</feature>